<protein>
    <submittedName>
        <fullName evidence="1">WGS project CBMI000000000 data, contig CS3069_c001864</fullName>
    </submittedName>
</protein>
<comment type="caution">
    <text evidence="1">The sequence shown here is derived from an EMBL/GenBank/DDBJ whole genome shotgun (WGS) entry which is preliminary data.</text>
</comment>
<reference evidence="1" key="1">
    <citation type="submission" date="2013-05" db="EMBL/GenBank/DDBJ databases">
        <title>Draft genome sequences of six wheat associated Fusarium spp. isolates.</title>
        <authorList>
            <person name="Moolhuijzen P.M."/>
            <person name="Manners J.M."/>
            <person name="Wilcox S."/>
            <person name="Bellgard M.I."/>
            <person name="Gardiner D.M."/>
        </authorList>
    </citation>
    <scope>NUCLEOTIDE SEQUENCE</scope>
    <source>
        <strain evidence="1">CS3069</strain>
    </source>
</reference>
<organism evidence="1">
    <name type="scientific">Fusarium clavum</name>
    <dbReference type="NCBI Taxonomy" id="2594811"/>
    <lineage>
        <taxon>Eukaryota</taxon>
        <taxon>Fungi</taxon>
        <taxon>Dikarya</taxon>
        <taxon>Ascomycota</taxon>
        <taxon>Pezizomycotina</taxon>
        <taxon>Sordariomycetes</taxon>
        <taxon>Hypocreomycetidae</taxon>
        <taxon>Hypocreales</taxon>
        <taxon>Nectriaceae</taxon>
        <taxon>Fusarium</taxon>
        <taxon>Fusarium incarnatum-equiseti species complex</taxon>
    </lineage>
</organism>
<name>A0A090MGC1_9HYPO</name>
<dbReference type="AlphaFoldDB" id="A0A090MGC1"/>
<proteinExistence type="predicted"/>
<gene>
    <name evidence="1" type="ORF">BN850_0070430</name>
</gene>
<accession>A0A090MGC1</accession>
<evidence type="ECO:0000313" key="1">
    <source>
        <dbReference type="EMBL" id="CEG04700.1"/>
    </source>
</evidence>
<sequence length="60" mass="7222">MDKPKRQGKTSTELLQREQTYWEKVNQPRLSSKDMDSGSFTTISIWIERIRWQDIYKGVM</sequence>
<dbReference type="EMBL" id="CBMI010001862">
    <property type="protein sequence ID" value="CEG04700.1"/>
    <property type="molecule type" value="Genomic_DNA"/>
</dbReference>